<protein>
    <submittedName>
        <fullName evidence="1">Uncharacterized protein</fullName>
    </submittedName>
</protein>
<gene>
    <name evidence="1" type="ORF">FLA105534_00296</name>
</gene>
<accession>A0A6J4G7M2</accession>
<organism evidence="1 2">
    <name type="scientific">Flavobacterium bizetiae</name>
    <dbReference type="NCBI Taxonomy" id="2704140"/>
    <lineage>
        <taxon>Bacteria</taxon>
        <taxon>Pseudomonadati</taxon>
        <taxon>Bacteroidota</taxon>
        <taxon>Flavobacteriia</taxon>
        <taxon>Flavobacteriales</taxon>
        <taxon>Flavobacteriaceae</taxon>
        <taxon>Flavobacterium</taxon>
    </lineage>
</organism>
<dbReference type="Proteomes" id="UP000479938">
    <property type="component" value="Unassembled WGS sequence"/>
</dbReference>
<keyword evidence="2" id="KW-1185">Reference proteome</keyword>
<dbReference type="EMBL" id="CADCSU010000026">
    <property type="protein sequence ID" value="CAA9194724.1"/>
    <property type="molecule type" value="Genomic_DNA"/>
</dbReference>
<dbReference type="AlphaFoldDB" id="A0A6J4G7M2"/>
<reference evidence="1 2" key="1">
    <citation type="submission" date="2020-02" db="EMBL/GenBank/DDBJ databases">
        <authorList>
            <person name="Criscuolo A."/>
        </authorList>
    </citation>
    <scope>NUCLEOTIDE SEQUENCE [LARGE SCALE GENOMIC DNA]</scope>
    <source>
        <strain evidence="1">CIP105534</strain>
    </source>
</reference>
<name>A0A6J4G7M2_9FLAO</name>
<evidence type="ECO:0000313" key="1">
    <source>
        <dbReference type="EMBL" id="CAA9194724.1"/>
    </source>
</evidence>
<proteinExistence type="predicted"/>
<evidence type="ECO:0000313" key="2">
    <source>
        <dbReference type="Proteomes" id="UP000479938"/>
    </source>
</evidence>
<sequence length="50" mass="5907">MKDSIVNNPNEEDFLKQLKAGIERARREYAEGNFITHEEMIEELKSKKII</sequence>
<dbReference type="RefSeq" id="WP_173969079.1">
    <property type="nucleotide sequence ID" value="NZ_CADCSU010000026.1"/>
</dbReference>